<keyword evidence="2" id="KW-1185">Reference proteome</keyword>
<dbReference type="SUPFAM" id="SSF52540">
    <property type="entry name" value="P-loop containing nucleoside triphosphate hydrolases"/>
    <property type="match status" value="1"/>
</dbReference>
<reference evidence="1 2" key="1">
    <citation type="submission" date="2017-11" db="EMBL/GenBank/DDBJ databases">
        <title>Genomic Encyclopedia of Archaeal and Bacterial Type Strains, Phase II (KMG-II): From Individual Species to Whole Genera.</title>
        <authorList>
            <person name="Goeker M."/>
        </authorList>
    </citation>
    <scope>NUCLEOTIDE SEQUENCE [LARGE SCALE GENOMIC DNA]</scope>
    <source>
        <strain evidence="1 2">DSM 27763</strain>
    </source>
</reference>
<accession>A0A0B2BQ67</accession>
<dbReference type="AlphaFoldDB" id="A0A0B2BQ67"/>
<evidence type="ECO:0008006" key="3">
    <source>
        <dbReference type="Google" id="ProtNLM"/>
    </source>
</evidence>
<dbReference type="Gene3D" id="3.40.50.300">
    <property type="entry name" value="P-loop containing nucleotide triphosphate hydrolases"/>
    <property type="match status" value="1"/>
</dbReference>
<evidence type="ECO:0000313" key="2">
    <source>
        <dbReference type="Proteomes" id="UP000230842"/>
    </source>
</evidence>
<organism evidence="1 2">
    <name type="scientific">Mumia flava</name>
    <dbReference type="NCBI Taxonomy" id="1348852"/>
    <lineage>
        <taxon>Bacteria</taxon>
        <taxon>Bacillati</taxon>
        <taxon>Actinomycetota</taxon>
        <taxon>Actinomycetes</taxon>
        <taxon>Propionibacteriales</taxon>
        <taxon>Nocardioidaceae</taxon>
        <taxon>Mumia</taxon>
    </lineage>
</organism>
<dbReference type="EMBL" id="PGEZ01000001">
    <property type="protein sequence ID" value="PJJ58146.1"/>
    <property type="molecule type" value="Genomic_DNA"/>
</dbReference>
<protein>
    <recommendedName>
        <fullName evidence="3">Sulfotransferase family protein</fullName>
    </recommendedName>
</protein>
<dbReference type="InterPro" id="IPR027417">
    <property type="entry name" value="P-loop_NTPase"/>
</dbReference>
<dbReference type="InterPro" id="IPR014556">
    <property type="entry name" value="UCP029407"/>
</dbReference>
<sequence length="382" mass="42835">MSPTTGEGGHPPRPDSDRRLVLVAGAGRSGTSTISGTLNRLGLHVPLPALKANASNPKGFYESWWPVRFHQSLMRRARIETVDGRPEAAERVRAVVTDEDRERLADWLGALFAEQEHVVVKDPRAAWAPWLWTEVADEVGIPIGFVTMVRHPAEVVGSRTTYYQEREGIEVDTFVPVNLCGWINANLLMERHTRGRDRVVVRYESLIEDWRAETRRISTALDLGLERGVDDPSVAADVDGFIDPGLRRHQSHWDGLAVPPDLRDVADDVYAGMLAVESDPAGSADGLDRARTAYETLYRDATSIAFDATRAAVAEARAETEREVRAAERRERDEAVRRTRDRLRPKLEAERRRAKVAEERLRHPMRNAAGAVKRRLKGLLGR</sequence>
<dbReference type="PIRSF" id="PIRSF029407">
    <property type="entry name" value="UCP029407"/>
    <property type="match status" value="1"/>
</dbReference>
<dbReference type="OrthoDB" id="5138950at2"/>
<evidence type="ECO:0000313" key="1">
    <source>
        <dbReference type="EMBL" id="PJJ58146.1"/>
    </source>
</evidence>
<gene>
    <name evidence="1" type="ORF">CLV56_2391</name>
</gene>
<dbReference type="Proteomes" id="UP000230842">
    <property type="component" value="Unassembled WGS sequence"/>
</dbReference>
<proteinExistence type="predicted"/>
<comment type="caution">
    <text evidence="1">The sequence shown here is derived from an EMBL/GenBank/DDBJ whole genome shotgun (WGS) entry which is preliminary data.</text>
</comment>
<dbReference type="RefSeq" id="WP_039339874.1">
    <property type="nucleotide sequence ID" value="NZ_PGEZ01000001.1"/>
</dbReference>
<name>A0A0B2BQ67_9ACTN</name>